<sequence>MYSPDFTISTAATTRWKRNILSSFGKRLSIADDKNLRRLINTQDASKFINNSFTPGFATPKISRNEDAREVSLQLVSLKKKHDFNKSLNNRNQKILDKDSKFIETIKCIKNKTLATAEELDEKLNEKQQEYEEIKRQQEEALAARKVYKHMLNRMKITKIKFDKQSLQFGYKLRTNEVMLNEEQYRSRKAKEMKNHTRTALSALTDYISIETRDKHAKLNIIKKDADQQIKNTQNREMRMKRQVEIAEAAADDDRNMRATQIREGVMVHRLWYFLLELKLQETQKRFAVIDDAFRKVKNKYGFIDASEMIEKILTKEQTYSELLGSISYNKSKIEEQTHKIKELVEKIEVLSNIKAQNLDPNKFWKEQLHKIAKETSFDKERLFKIRTVYDKIRVWTDRILEKLGAEQDFKYRKLKDYFQSIRSHISKSLAISSKKNVIVNKTRVDGMKIEHVLKYYVGDEGRKRKSTRNLAIIDEIAMSEMPVLNEEDTQKIFMT</sequence>
<dbReference type="GO" id="GO:0036064">
    <property type="term" value="C:ciliary basal body"/>
    <property type="evidence" value="ECO:0007669"/>
    <property type="project" value="TreeGrafter"/>
</dbReference>
<dbReference type="EMBL" id="MPUH01000869">
    <property type="protein sequence ID" value="OMJ72838.1"/>
    <property type="molecule type" value="Genomic_DNA"/>
</dbReference>
<keyword evidence="3" id="KW-1185">Reference proteome</keyword>
<dbReference type="GO" id="GO:0035253">
    <property type="term" value="C:ciliary rootlet"/>
    <property type="evidence" value="ECO:0007669"/>
    <property type="project" value="TreeGrafter"/>
</dbReference>
<dbReference type="Proteomes" id="UP000187209">
    <property type="component" value="Unassembled WGS sequence"/>
</dbReference>
<dbReference type="GO" id="GO:0003341">
    <property type="term" value="P:cilium movement"/>
    <property type="evidence" value="ECO:0007669"/>
    <property type="project" value="InterPro"/>
</dbReference>
<gene>
    <name evidence="2" type="ORF">SteCoe_28606</name>
</gene>
<protein>
    <submittedName>
        <fullName evidence="2">Uncharacterized protein</fullName>
    </submittedName>
</protein>
<reference evidence="2 3" key="1">
    <citation type="submission" date="2016-11" db="EMBL/GenBank/DDBJ databases">
        <title>The macronuclear genome of Stentor coeruleus: a giant cell with tiny introns.</title>
        <authorList>
            <person name="Slabodnick M."/>
            <person name="Ruby J.G."/>
            <person name="Reiff S.B."/>
            <person name="Swart E.C."/>
            <person name="Gosai S."/>
            <person name="Prabakaran S."/>
            <person name="Witkowska E."/>
            <person name="Larue G.E."/>
            <person name="Fisher S."/>
            <person name="Freeman R.M."/>
            <person name="Gunawardena J."/>
            <person name="Chu W."/>
            <person name="Stover N.A."/>
            <person name="Gregory B.D."/>
            <person name="Nowacki M."/>
            <person name="Derisi J."/>
            <person name="Roy S.W."/>
            <person name="Marshall W.F."/>
            <person name="Sood P."/>
        </authorList>
    </citation>
    <scope>NUCLEOTIDE SEQUENCE [LARGE SCALE GENOMIC DNA]</scope>
    <source>
        <strain evidence="2">WM001</strain>
    </source>
</reference>
<dbReference type="GO" id="GO:0097542">
    <property type="term" value="C:ciliary tip"/>
    <property type="evidence" value="ECO:0007669"/>
    <property type="project" value="TreeGrafter"/>
</dbReference>
<organism evidence="2 3">
    <name type="scientific">Stentor coeruleus</name>
    <dbReference type="NCBI Taxonomy" id="5963"/>
    <lineage>
        <taxon>Eukaryota</taxon>
        <taxon>Sar</taxon>
        <taxon>Alveolata</taxon>
        <taxon>Ciliophora</taxon>
        <taxon>Postciliodesmatophora</taxon>
        <taxon>Heterotrichea</taxon>
        <taxon>Heterotrichida</taxon>
        <taxon>Stentoridae</taxon>
        <taxon>Stentor</taxon>
    </lineage>
</organism>
<dbReference type="OrthoDB" id="422950at2759"/>
<dbReference type="GO" id="GO:0036158">
    <property type="term" value="P:outer dynein arm assembly"/>
    <property type="evidence" value="ECO:0007669"/>
    <property type="project" value="InterPro"/>
</dbReference>
<keyword evidence="1" id="KW-0175">Coiled coil</keyword>
<feature type="coiled-coil region" evidence="1">
    <location>
        <begin position="110"/>
        <end position="144"/>
    </location>
</feature>
<comment type="caution">
    <text evidence="2">The sequence shown here is derived from an EMBL/GenBank/DDBJ whole genome shotgun (WGS) entry which is preliminary data.</text>
</comment>
<evidence type="ECO:0000256" key="1">
    <source>
        <dbReference type="SAM" id="Coils"/>
    </source>
</evidence>
<dbReference type="AlphaFoldDB" id="A0A1R2B7U2"/>
<name>A0A1R2B7U2_9CILI</name>
<accession>A0A1R2B7U2</accession>
<dbReference type="PANTHER" id="PTHR46518">
    <property type="entry name" value="COILED-COIL DOMAIN-CONTAINING PROTEIN 151"/>
    <property type="match status" value="1"/>
</dbReference>
<dbReference type="InterPro" id="IPR033192">
    <property type="entry name" value="ODAD3"/>
</dbReference>
<proteinExistence type="predicted"/>
<feature type="coiled-coil region" evidence="1">
    <location>
        <begin position="216"/>
        <end position="250"/>
    </location>
</feature>
<evidence type="ECO:0000313" key="3">
    <source>
        <dbReference type="Proteomes" id="UP000187209"/>
    </source>
</evidence>
<dbReference type="PANTHER" id="PTHR46518:SF1">
    <property type="entry name" value="OUTER DYNEIN ARM-DOCKING COMPLEX SUBUNIT 3"/>
    <property type="match status" value="1"/>
</dbReference>
<evidence type="ECO:0000313" key="2">
    <source>
        <dbReference type="EMBL" id="OMJ72838.1"/>
    </source>
</evidence>